<keyword evidence="7" id="KW-1185">Reference proteome</keyword>
<evidence type="ECO:0000256" key="3">
    <source>
        <dbReference type="ARBA" id="ARBA00022801"/>
    </source>
</evidence>
<keyword evidence="3" id="KW-0378">Hydrolase</keyword>
<dbReference type="InterPro" id="IPR002018">
    <property type="entry name" value="CarbesteraseB"/>
</dbReference>
<feature type="domain" description="Carboxylesterase type B" evidence="5">
    <location>
        <begin position="1"/>
        <end position="133"/>
    </location>
</feature>
<dbReference type="GO" id="GO:0006581">
    <property type="term" value="P:acetylcholine catabolic process"/>
    <property type="evidence" value="ECO:0007669"/>
    <property type="project" value="TreeGrafter"/>
</dbReference>
<dbReference type="SUPFAM" id="SSF53474">
    <property type="entry name" value="alpha/beta-Hydrolases"/>
    <property type="match status" value="1"/>
</dbReference>
<organism evidence="6">
    <name type="scientific">Oppiella nova</name>
    <dbReference type="NCBI Taxonomy" id="334625"/>
    <lineage>
        <taxon>Eukaryota</taxon>
        <taxon>Metazoa</taxon>
        <taxon>Ecdysozoa</taxon>
        <taxon>Arthropoda</taxon>
        <taxon>Chelicerata</taxon>
        <taxon>Arachnida</taxon>
        <taxon>Acari</taxon>
        <taxon>Acariformes</taxon>
        <taxon>Sarcoptiformes</taxon>
        <taxon>Oribatida</taxon>
        <taxon>Brachypylina</taxon>
        <taxon>Oppioidea</taxon>
        <taxon>Oppiidae</taxon>
        <taxon>Oppiella</taxon>
    </lineage>
</organism>
<dbReference type="GO" id="GO:0005615">
    <property type="term" value="C:extracellular space"/>
    <property type="evidence" value="ECO:0007669"/>
    <property type="project" value="TreeGrafter"/>
</dbReference>
<reference evidence="6" key="1">
    <citation type="submission" date="2020-11" db="EMBL/GenBank/DDBJ databases">
        <authorList>
            <person name="Tran Van P."/>
        </authorList>
    </citation>
    <scope>NUCLEOTIDE SEQUENCE</scope>
</reference>
<dbReference type="AlphaFoldDB" id="A0A7R9MUM4"/>
<evidence type="ECO:0000256" key="4">
    <source>
        <dbReference type="ARBA" id="ARBA00023180"/>
    </source>
</evidence>
<evidence type="ECO:0000256" key="1">
    <source>
        <dbReference type="ARBA" id="ARBA00005964"/>
    </source>
</evidence>
<dbReference type="Proteomes" id="UP000728032">
    <property type="component" value="Unassembled WGS sequence"/>
</dbReference>
<comment type="similarity">
    <text evidence="1">Belongs to the type-B carboxylesterase/lipase family.</text>
</comment>
<keyword evidence="4" id="KW-0325">Glycoprotein</keyword>
<accession>A0A7R9MUM4</accession>
<dbReference type="GO" id="GO:0019695">
    <property type="term" value="P:choline metabolic process"/>
    <property type="evidence" value="ECO:0007669"/>
    <property type="project" value="TreeGrafter"/>
</dbReference>
<dbReference type="PANTHER" id="PTHR43918:SF4">
    <property type="entry name" value="CARBOXYLIC ESTER HYDROLASE"/>
    <property type="match status" value="1"/>
</dbReference>
<proteinExistence type="inferred from homology"/>
<dbReference type="PANTHER" id="PTHR43918">
    <property type="entry name" value="ACETYLCHOLINESTERASE"/>
    <property type="match status" value="1"/>
</dbReference>
<dbReference type="Pfam" id="PF00135">
    <property type="entry name" value="COesterase"/>
    <property type="match status" value="1"/>
</dbReference>
<dbReference type="InterPro" id="IPR050654">
    <property type="entry name" value="AChE-related_enzymes"/>
</dbReference>
<dbReference type="EMBL" id="OC973368">
    <property type="protein sequence ID" value="CAD7668477.1"/>
    <property type="molecule type" value="Genomic_DNA"/>
</dbReference>
<dbReference type="Gene3D" id="3.40.50.1820">
    <property type="entry name" value="alpha/beta hydrolase"/>
    <property type="match status" value="1"/>
</dbReference>
<evidence type="ECO:0000313" key="7">
    <source>
        <dbReference type="Proteomes" id="UP000728032"/>
    </source>
</evidence>
<evidence type="ECO:0000256" key="2">
    <source>
        <dbReference type="ARBA" id="ARBA00022487"/>
    </source>
</evidence>
<dbReference type="GO" id="GO:0005886">
    <property type="term" value="C:plasma membrane"/>
    <property type="evidence" value="ECO:0007669"/>
    <property type="project" value="TreeGrafter"/>
</dbReference>
<keyword evidence="2" id="KW-0719">Serine esterase</keyword>
<feature type="non-terminal residue" evidence="6">
    <location>
        <position position="138"/>
    </location>
</feature>
<protein>
    <recommendedName>
        <fullName evidence="5">Carboxylesterase type B domain-containing protein</fullName>
    </recommendedName>
</protein>
<name>A0A7R9MUM4_9ACAR</name>
<evidence type="ECO:0000259" key="5">
    <source>
        <dbReference type="Pfam" id="PF00135"/>
    </source>
</evidence>
<gene>
    <name evidence="6" type="ORF">ONB1V03_LOCUS23346</name>
</gene>
<dbReference type="OrthoDB" id="408631at2759"/>
<dbReference type="InterPro" id="IPR029058">
    <property type="entry name" value="AB_hydrolase_fold"/>
</dbReference>
<dbReference type="EMBL" id="CAJPVJ010058543">
    <property type="protein sequence ID" value="CAG2183926.1"/>
    <property type="molecule type" value="Genomic_DNA"/>
</dbReference>
<evidence type="ECO:0000313" key="6">
    <source>
        <dbReference type="EMBL" id="CAD7668477.1"/>
    </source>
</evidence>
<dbReference type="GO" id="GO:0003990">
    <property type="term" value="F:acetylcholinesterase activity"/>
    <property type="evidence" value="ECO:0007669"/>
    <property type="project" value="TreeGrafter"/>
</dbReference>
<sequence length="138" mass="15443">MSVSTLVLSPLSRGLFRRAIMSSGAIFHYKGREGVNKSDALIASKSLAENLNCSQNEWLECLRRADVKEMIKYTPVVQMPLEGDQVLPLLAQNAFKEHKYNQDLDIIGGVVQNEGTSLASMVLPDIQHMNMTEELFME</sequence>